<accession>A0ABX6P8M9</accession>
<evidence type="ECO:0000256" key="1">
    <source>
        <dbReference type="ARBA" id="ARBA00005495"/>
    </source>
</evidence>
<evidence type="ECO:0000256" key="4">
    <source>
        <dbReference type="ARBA" id="ARBA00023239"/>
    </source>
</evidence>
<evidence type="ECO:0000313" key="8">
    <source>
        <dbReference type="Proteomes" id="UP000500826"/>
    </source>
</evidence>
<evidence type="ECO:0000313" key="7">
    <source>
        <dbReference type="EMBL" id="QJW85862.1"/>
    </source>
</evidence>
<reference evidence="7 8" key="2">
    <citation type="submission" date="2020-05" db="EMBL/GenBank/DDBJ databases">
        <authorList>
            <person name="Khan S.A."/>
            <person name="Jeon C.O."/>
            <person name="Chun B.H."/>
        </authorList>
    </citation>
    <scope>NUCLEOTIDE SEQUENCE [LARGE SCALE GENOMIC DNA]</scope>
    <source>
        <strain evidence="7 8">H242</strain>
    </source>
</reference>
<dbReference type="PROSITE" id="PS51891">
    <property type="entry name" value="CENP_V_GFA"/>
    <property type="match status" value="1"/>
</dbReference>
<name>A0ABX6P8M9_9BURK</name>
<protein>
    <submittedName>
        <fullName evidence="7">GFA family protein</fullName>
    </submittedName>
</protein>
<comment type="similarity">
    <text evidence="1">Belongs to the Gfa family.</text>
</comment>
<feature type="region of interest" description="Disordered" evidence="5">
    <location>
        <begin position="121"/>
        <end position="149"/>
    </location>
</feature>
<sequence>MLKGGCFCDEVRYEAEGEPVHLTNCHCTICRRTTGAPFVAWFTVPRSRFRFVRGEPNHFRSSTGATRGFCGRCGSQLTFASDDAPHEIDVTTCTLDDPEALPPEDHTFMRSKLAWVALADGLPQHAGSRPEPEPEPASAQAAESAATER</sequence>
<dbReference type="Gene3D" id="3.90.1590.10">
    <property type="entry name" value="glutathione-dependent formaldehyde- activating enzyme (gfa)"/>
    <property type="match status" value="1"/>
</dbReference>
<dbReference type="PANTHER" id="PTHR33337">
    <property type="entry name" value="GFA DOMAIN-CONTAINING PROTEIN"/>
    <property type="match status" value="1"/>
</dbReference>
<feature type="domain" description="CENP-V/GFA" evidence="6">
    <location>
        <begin position="2"/>
        <end position="105"/>
    </location>
</feature>
<dbReference type="Pfam" id="PF04828">
    <property type="entry name" value="GFA"/>
    <property type="match status" value="1"/>
</dbReference>
<keyword evidence="8" id="KW-1185">Reference proteome</keyword>
<dbReference type="InterPro" id="IPR011057">
    <property type="entry name" value="Mss4-like_sf"/>
</dbReference>
<evidence type="ECO:0000259" key="6">
    <source>
        <dbReference type="PROSITE" id="PS51891"/>
    </source>
</evidence>
<evidence type="ECO:0000256" key="2">
    <source>
        <dbReference type="ARBA" id="ARBA00022723"/>
    </source>
</evidence>
<feature type="compositionally biased region" description="Low complexity" evidence="5">
    <location>
        <begin position="136"/>
        <end position="149"/>
    </location>
</feature>
<dbReference type="PANTHER" id="PTHR33337:SF40">
    <property type="entry name" value="CENP-V_GFA DOMAIN-CONTAINING PROTEIN-RELATED"/>
    <property type="match status" value="1"/>
</dbReference>
<proteinExistence type="inferred from homology"/>
<organism evidence="7 8">
    <name type="scientific">Ramlibacter terrae</name>
    <dbReference type="NCBI Taxonomy" id="2732511"/>
    <lineage>
        <taxon>Bacteria</taxon>
        <taxon>Pseudomonadati</taxon>
        <taxon>Pseudomonadota</taxon>
        <taxon>Betaproteobacteria</taxon>
        <taxon>Burkholderiales</taxon>
        <taxon>Comamonadaceae</taxon>
        <taxon>Ramlibacter</taxon>
    </lineage>
</organism>
<evidence type="ECO:0000256" key="5">
    <source>
        <dbReference type="SAM" id="MobiDB-lite"/>
    </source>
</evidence>
<keyword evidence="2" id="KW-0479">Metal-binding</keyword>
<dbReference type="Proteomes" id="UP000500826">
    <property type="component" value="Chromosome"/>
</dbReference>
<keyword evidence="3" id="KW-0862">Zinc</keyword>
<dbReference type="EMBL" id="CP053418">
    <property type="protein sequence ID" value="QJW85862.1"/>
    <property type="molecule type" value="Genomic_DNA"/>
</dbReference>
<dbReference type="InterPro" id="IPR006913">
    <property type="entry name" value="CENP-V/GFA"/>
</dbReference>
<keyword evidence="4" id="KW-0456">Lyase</keyword>
<dbReference type="SUPFAM" id="SSF51316">
    <property type="entry name" value="Mss4-like"/>
    <property type="match status" value="1"/>
</dbReference>
<reference evidence="7 8" key="1">
    <citation type="submission" date="2020-05" db="EMBL/GenBank/DDBJ databases">
        <title>Ramlibacter rhizophilus sp. nov., isolated from rhizosphere soil of national flower Mugunghwa from South Korea.</title>
        <authorList>
            <person name="Zheng-Fei Y."/>
            <person name="Huan T."/>
        </authorList>
    </citation>
    <scope>NUCLEOTIDE SEQUENCE [LARGE SCALE GENOMIC DNA]</scope>
    <source>
        <strain evidence="7 8">H242</strain>
    </source>
</reference>
<evidence type="ECO:0000256" key="3">
    <source>
        <dbReference type="ARBA" id="ARBA00022833"/>
    </source>
</evidence>
<gene>
    <name evidence="7" type="ORF">HK414_18445</name>
</gene>